<dbReference type="EMBL" id="BART01005647">
    <property type="protein sequence ID" value="GAG68650.1"/>
    <property type="molecule type" value="Genomic_DNA"/>
</dbReference>
<dbReference type="AlphaFoldDB" id="X0ZG76"/>
<dbReference type="SUPFAM" id="SSF102114">
    <property type="entry name" value="Radical SAM enzymes"/>
    <property type="match status" value="1"/>
</dbReference>
<feature type="non-terminal residue" evidence="2">
    <location>
        <position position="1"/>
    </location>
</feature>
<reference evidence="2" key="1">
    <citation type="journal article" date="2014" name="Front. Microbiol.">
        <title>High frequency of phylogenetically diverse reductive dehalogenase-homologous genes in deep subseafloor sedimentary metagenomes.</title>
        <authorList>
            <person name="Kawai M."/>
            <person name="Futagami T."/>
            <person name="Toyoda A."/>
            <person name="Takaki Y."/>
            <person name="Nishi S."/>
            <person name="Hori S."/>
            <person name="Arai W."/>
            <person name="Tsubouchi T."/>
            <person name="Morono Y."/>
            <person name="Uchiyama I."/>
            <person name="Ito T."/>
            <person name="Fujiyama A."/>
            <person name="Inagaki F."/>
            <person name="Takami H."/>
        </authorList>
    </citation>
    <scope>NUCLEOTIDE SEQUENCE</scope>
    <source>
        <strain evidence="2">Expedition CK06-06</strain>
    </source>
</reference>
<dbReference type="PANTHER" id="PTHR11228">
    <property type="entry name" value="RADICAL SAM DOMAIN PROTEIN"/>
    <property type="match status" value="1"/>
</dbReference>
<protein>
    <recommendedName>
        <fullName evidence="1">4Fe4S-binding SPASM domain-containing protein</fullName>
    </recommendedName>
</protein>
<name>X0ZG76_9ZZZZ</name>
<dbReference type="Pfam" id="PF13186">
    <property type="entry name" value="SPASM"/>
    <property type="match status" value="1"/>
</dbReference>
<accession>X0ZG76</accession>
<dbReference type="PANTHER" id="PTHR11228:SF7">
    <property type="entry name" value="PQQA PEPTIDE CYCLASE"/>
    <property type="match status" value="1"/>
</dbReference>
<dbReference type="InterPro" id="IPR050377">
    <property type="entry name" value="Radical_SAM_PqqE_MftC-like"/>
</dbReference>
<gene>
    <name evidence="2" type="ORF">S01H4_12922</name>
</gene>
<evidence type="ECO:0000259" key="1">
    <source>
        <dbReference type="Pfam" id="PF13186"/>
    </source>
</evidence>
<dbReference type="NCBIfam" id="TIGR04085">
    <property type="entry name" value="rSAM_more_4Fe4S"/>
    <property type="match status" value="1"/>
</dbReference>
<comment type="caution">
    <text evidence="2">The sequence shown here is derived from an EMBL/GenBank/DDBJ whole genome shotgun (WGS) entry which is preliminary data.</text>
</comment>
<proteinExistence type="predicted"/>
<sequence>ISCVAGNSQLVISPNGLIYPCPFLHTFIAGDLRKQKLSIIWNESKVLKLFRNMKIKKLKGKCKDCPYIPIRCTGGCRAAAFNINGDFYAEDPLCWYNPP</sequence>
<feature type="domain" description="4Fe4S-binding SPASM" evidence="1">
    <location>
        <begin position="3"/>
        <end position="66"/>
    </location>
</feature>
<dbReference type="InterPro" id="IPR058240">
    <property type="entry name" value="rSAM_sf"/>
</dbReference>
<dbReference type="Gene3D" id="3.20.20.70">
    <property type="entry name" value="Aldolase class I"/>
    <property type="match status" value="1"/>
</dbReference>
<dbReference type="InterPro" id="IPR023885">
    <property type="entry name" value="4Fe4S-binding_SPASM_dom"/>
</dbReference>
<dbReference type="InterPro" id="IPR013785">
    <property type="entry name" value="Aldolase_TIM"/>
</dbReference>
<evidence type="ECO:0000313" key="2">
    <source>
        <dbReference type="EMBL" id="GAG68650.1"/>
    </source>
</evidence>
<organism evidence="2">
    <name type="scientific">marine sediment metagenome</name>
    <dbReference type="NCBI Taxonomy" id="412755"/>
    <lineage>
        <taxon>unclassified sequences</taxon>
        <taxon>metagenomes</taxon>
        <taxon>ecological metagenomes</taxon>
    </lineage>
</organism>